<keyword evidence="3" id="KW-1185">Reference proteome</keyword>
<accession>A0ABW2HFN6</accession>
<dbReference type="PROSITE" id="PS51257">
    <property type="entry name" value="PROKAR_LIPOPROTEIN"/>
    <property type="match status" value="1"/>
</dbReference>
<keyword evidence="1" id="KW-0732">Signal</keyword>
<gene>
    <name evidence="2" type="ORF">ACFQRL_07525</name>
</gene>
<comment type="caution">
    <text evidence="2">The sequence shown here is derived from an EMBL/GenBank/DDBJ whole genome shotgun (WGS) entry which is preliminary data.</text>
</comment>
<dbReference type="Proteomes" id="UP001596507">
    <property type="component" value="Unassembled WGS sequence"/>
</dbReference>
<evidence type="ECO:0000313" key="2">
    <source>
        <dbReference type="EMBL" id="MFC7268803.1"/>
    </source>
</evidence>
<organism evidence="2 3">
    <name type="scientific">Microbacterium fluvii</name>
    <dbReference type="NCBI Taxonomy" id="415215"/>
    <lineage>
        <taxon>Bacteria</taxon>
        <taxon>Bacillati</taxon>
        <taxon>Actinomycetota</taxon>
        <taxon>Actinomycetes</taxon>
        <taxon>Micrococcales</taxon>
        <taxon>Microbacteriaceae</taxon>
        <taxon>Microbacterium</taxon>
    </lineage>
</organism>
<dbReference type="RefSeq" id="WP_262873676.1">
    <property type="nucleotide sequence ID" value="NZ_BAABKW010000002.1"/>
</dbReference>
<name>A0ABW2HFN6_9MICO</name>
<proteinExistence type="predicted"/>
<evidence type="ECO:0008006" key="4">
    <source>
        <dbReference type="Google" id="ProtNLM"/>
    </source>
</evidence>
<evidence type="ECO:0000256" key="1">
    <source>
        <dbReference type="SAM" id="SignalP"/>
    </source>
</evidence>
<dbReference type="EMBL" id="JBHTBE010000001">
    <property type="protein sequence ID" value="MFC7268803.1"/>
    <property type="molecule type" value="Genomic_DNA"/>
</dbReference>
<feature type="chain" id="PRO_5045260635" description="Lipoprotein" evidence="1">
    <location>
        <begin position="31"/>
        <end position="119"/>
    </location>
</feature>
<evidence type="ECO:0000313" key="3">
    <source>
        <dbReference type="Proteomes" id="UP001596507"/>
    </source>
</evidence>
<protein>
    <recommendedName>
        <fullName evidence="4">Lipoprotein</fullName>
    </recommendedName>
</protein>
<sequence>MFSTARAAVPLLALTAVLLAGCSAASEATAAEVAEKCGGEDAGIVVSGDGIAYTQAQDTTGDAYTCLLDELLDDQADRDELLSAIETGASAPQTTSYGDLAIAWNNTDGTDMWIAFDPQ</sequence>
<reference evidence="3" key="1">
    <citation type="journal article" date="2019" name="Int. J. Syst. Evol. Microbiol.">
        <title>The Global Catalogue of Microorganisms (GCM) 10K type strain sequencing project: providing services to taxonomists for standard genome sequencing and annotation.</title>
        <authorList>
            <consortium name="The Broad Institute Genomics Platform"/>
            <consortium name="The Broad Institute Genome Sequencing Center for Infectious Disease"/>
            <person name="Wu L."/>
            <person name="Ma J."/>
        </authorList>
    </citation>
    <scope>NUCLEOTIDE SEQUENCE [LARGE SCALE GENOMIC DNA]</scope>
    <source>
        <strain evidence="3">CGMCC 1.15772</strain>
    </source>
</reference>
<feature type="signal peptide" evidence="1">
    <location>
        <begin position="1"/>
        <end position="30"/>
    </location>
</feature>